<dbReference type="PANTHER" id="PTHR36842:SF1">
    <property type="entry name" value="PROTEIN TOLB"/>
    <property type="match status" value="1"/>
</dbReference>
<gene>
    <name evidence="2" type="ORF">ETAA1_13050</name>
</gene>
<evidence type="ECO:0000256" key="1">
    <source>
        <dbReference type="ARBA" id="ARBA00009820"/>
    </source>
</evidence>
<dbReference type="KEGG" id="uli:ETAA1_13050"/>
<proteinExistence type="inferred from homology"/>
<evidence type="ECO:0000313" key="3">
    <source>
        <dbReference type="Proteomes" id="UP000319576"/>
    </source>
</evidence>
<dbReference type="InterPro" id="IPR011042">
    <property type="entry name" value="6-blade_b-propeller_TolB-like"/>
</dbReference>
<name>A0A517XPD5_9BACT</name>
<dbReference type="OrthoDB" id="269409at2"/>
<dbReference type="AlphaFoldDB" id="A0A517XPD5"/>
<evidence type="ECO:0000313" key="2">
    <source>
        <dbReference type="EMBL" id="QDU19381.1"/>
    </source>
</evidence>
<dbReference type="Proteomes" id="UP000319576">
    <property type="component" value="Chromosome"/>
</dbReference>
<dbReference type="RefSeq" id="WP_145235337.1">
    <property type="nucleotide sequence ID" value="NZ_CP036273.1"/>
</dbReference>
<accession>A0A517XPD5</accession>
<protein>
    <submittedName>
        <fullName evidence="2">Translocation protein TolB</fullName>
    </submittedName>
</protein>
<reference evidence="2 3" key="1">
    <citation type="submission" date="2019-02" db="EMBL/GenBank/DDBJ databases">
        <title>Deep-cultivation of Planctomycetes and their phenomic and genomic characterization uncovers novel biology.</title>
        <authorList>
            <person name="Wiegand S."/>
            <person name="Jogler M."/>
            <person name="Boedeker C."/>
            <person name="Pinto D."/>
            <person name="Vollmers J."/>
            <person name="Rivas-Marin E."/>
            <person name="Kohn T."/>
            <person name="Peeters S.H."/>
            <person name="Heuer A."/>
            <person name="Rast P."/>
            <person name="Oberbeckmann S."/>
            <person name="Bunk B."/>
            <person name="Jeske O."/>
            <person name="Meyerdierks A."/>
            <person name="Storesund J.E."/>
            <person name="Kallscheuer N."/>
            <person name="Luecker S."/>
            <person name="Lage O.M."/>
            <person name="Pohl T."/>
            <person name="Merkel B.J."/>
            <person name="Hornburger P."/>
            <person name="Mueller R.-W."/>
            <person name="Bruemmer F."/>
            <person name="Labrenz M."/>
            <person name="Spormann A.M."/>
            <person name="Op den Camp H."/>
            <person name="Overmann J."/>
            <person name="Amann R."/>
            <person name="Jetten M.S.M."/>
            <person name="Mascher T."/>
            <person name="Medema M.H."/>
            <person name="Devos D.P."/>
            <person name="Kaster A.-K."/>
            <person name="Ovreas L."/>
            <person name="Rohde M."/>
            <person name="Galperin M.Y."/>
            <person name="Jogler C."/>
        </authorList>
    </citation>
    <scope>NUCLEOTIDE SEQUENCE [LARGE SCALE GENOMIC DNA]</scope>
    <source>
        <strain evidence="2 3">ETA_A1</strain>
    </source>
</reference>
<dbReference type="Gene3D" id="2.120.10.30">
    <property type="entry name" value="TolB, C-terminal domain"/>
    <property type="match status" value="2"/>
</dbReference>
<dbReference type="EMBL" id="CP036273">
    <property type="protein sequence ID" value="QDU19381.1"/>
    <property type="molecule type" value="Genomic_DNA"/>
</dbReference>
<organism evidence="2 3">
    <name type="scientific">Urbifossiella limnaea</name>
    <dbReference type="NCBI Taxonomy" id="2528023"/>
    <lineage>
        <taxon>Bacteria</taxon>
        <taxon>Pseudomonadati</taxon>
        <taxon>Planctomycetota</taxon>
        <taxon>Planctomycetia</taxon>
        <taxon>Gemmatales</taxon>
        <taxon>Gemmataceae</taxon>
        <taxon>Urbifossiella</taxon>
    </lineage>
</organism>
<dbReference type="SUPFAM" id="SSF82171">
    <property type="entry name" value="DPP6 N-terminal domain-like"/>
    <property type="match status" value="1"/>
</dbReference>
<sequence>MNSSDPVRLTTDGAAKFDPVVLPTGDIVYTVLESAVQLRLVRLRGSAATPLHPEATTNEFEATFTADGAAYAFVQSRGNLNMKLVIRDAGGRESVFDPGGGFAAVRRPSFHPRGDGVCFAIPATTGQEIALVGADGKNRRTLTTGGINNWPAYSPDGSRIAFCSSRDGTFDLYVMSADGTGVRRVAALDGMQARPAWSPDGRRLAFTWNRGGVYEIHAVNADGTGLVKLAGAAERSDYPTWTLDGRAVVFVGERGGRFDLYRVGVRASS</sequence>
<dbReference type="InterPro" id="IPR011659">
    <property type="entry name" value="WD40"/>
</dbReference>
<comment type="similarity">
    <text evidence="1">Belongs to the TolB family.</text>
</comment>
<dbReference type="Pfam" id="PF07676">
    <property type="entry name" value="PD40"/>
    <property type="match status" value="3"/>
</dbReference>
<dbReference type="PANTHER" id="PTHR36842">
    <property type="entry name" value="PROTEIN TOLB HOMOLOG"/>
    <property type="match status" value="1"/>
</dbReference>
<keyword evidence="3" id="KW-1185">Reference proteome</keyword>